<organism evidence="3 4">
    <name type="scientific">Actinacidiphila guanduensis</name>
    <dbReference type="NCBI Taxonomy" id="310781"/>
    <lineage>
        <taxon>Bacteria</taxon>
        <taxon>Bacillati</taxon>
        <taxon>Actinomycetota</taxon>
        <taxon>Actinomycetes</taxon>
        <taxon>Kitasatosporales</taxon>
        <taxon>Streptomycetaceae</taxon>
        <taxon>Actinacidiphila</taxon>
    </lineage>
</organism>
<feature type="domain" description="Transposase InsH N-terminal" evidence="2">
    <location>
        <begin position="82"/>
        <end position="154"/>
    </location>
</feature>
<feature type="transmembrane region" description="Helical" evidence="1">
    <location>
        <begin position="12"/>
        <end position="31"/>
    </location>
</feature>
<dbReference type="AlphaFoldDB" id="A0A1H0S3A6"/>
<evidence type="ECO:0000313" key="4">
    <source>
        <dbReference type="Proteomes" id="UP000199341"/>
    </source>
</evidence>
<dbReference type="Proteomes" id="UP000199341">
    <property type="component" value="Unassembled WGS sequence"/>
</dbReference>
<keyword evidence="1" id="KW-1133">Transmembrane helix</keyword>
<dbReference type="InterPro" id="IPR008490">
    <property type="entry name" value="Transposase_InsH_N"/>
</dbReference>
<reference evidence="3 4" key="1">
    <citation type="submission" date="2016-10" db="EMBL/GenBank/DDBJ databases">
        <authorList>
            <person name="de Groot N.N."/>
        </authorList>
    </citation>
    <scope>NUCLEOTIDE SEQUENCE [LARGE SCALE GENOMIC DNA]</scope>
    <source>
        <strain evidence="3 4">CGMCC 4.2022</strain>
    </source>
</reference>
<proteinExistence type="predicted"/>
<evidence type="ECO:0000259" key="2">
    <source>
        <dbReference type="Pfam" id="PF05598"/>
    </source>
</evidence>
<sequence length="179" mass="19769">MADTTDLKHALSLTLSVILVFLGEAGMLGLFRRLMQLPRCPLSLRSRSGEQVPSLTARVARASNPGGTTAIWVRDRLDGLWNDEDFAGWYPRDGRPGLSPAQLATVCVLQFLLGLSDRQAAEAVRCRIDFKYALALELDDPGFHHSVLSDFRERLAVGDRADRLLDLRAGPTQGRRARA</sequence>
<keyword evidence="1" id="KW-0472">Membrane</keyword>
<evidence type="ECO:0000256" key="1">
    <source>
        <dbReference type="SAM" id="Phobius"/>
    </source>
</evidence>
<dbReference type="Pfam" id="PF05598">
    <property type="entry name" value="DUF772"/>
    <property type="match status" value="1"/>
</dbReference>
<name>A0A1H0S3A6_9ACTN</name>
<evidence type="ECO:0000313" key="3">
    <source>
        <dbReference type="EMBL" id="SDP36154.1"/>
    </source>
</evidence>
<dbReference type="EMBL" id="FNIE01000025">
    <property type="protein sequence ID" value="SDP36154.1"/>
    <property type="molecule type" value="Genomic_DNA"/>
</dbReference>
<protein>
    <submittedName>
        <fullName evidence="3">Transposase domain</fullName>
    </submittedName>
</protein>
<gene>
    <name evidence="3" type="ORF">SAMN05216259_12541</name>
</gene>
<accession>A0A1H0S3A6</accession>
<keyword evidence="1" id="KW-0812">Transmembrane</keyword>
<keyword evidence="4" id="KW-1185">Reference proteome</keyword>
<dbReference type="STRING" id="310781.SAMN05216259_12541"/>
<dbReference type="RefSeq" id="WP_245771826.1">
    <property type="nucleotide sequence ID" value="NZ_FNIE01000025.1"/>
</dbReference>